<evidence type="ECO:0000256" key="3">
    <source>
        <dbReference type="ARBA" id="ARBA00023080"/>
    </source>
</evidence>
<gene>
    <name evidence="4" type="ORF">A2527_11565</name>
</gene>
<dbReference type="SUPFAM" id="SSF52972">
    <property type="entry name" value="ITPase-like"/>
    <property type="match status" value="1"/>
</dbReference>
<dbReference type="Proteomes" id="UP000178449">
    <property type="component" value="Unassembled WGS sequence"/>
</dbReference>
<dbReference type="GO" id="GO:0005737">
    <property type="term" value="C:cytoplasm"/>
    <property type="evidence" value="ECO:0007669"/>
    <property type="project" value="TreeGrafter"/>
</dbReference>
<dbReference type="STRING" id="1817772.A2527_11565"/>
<dbReference type="Gene3D" id="3.90.950.10">
    <property type="match status" value="1"/>
</dbReference>
<sequence>MKPKRLLLITGNRGKAAEFQSLLGGLELAHKRIDLIEIQSLDAQEIGLHKAKEALSQLNEQEKLRYDAVLTDDTSLRFLSLGGFPGALVKPCLDALGPAGLANLLIDKSKEAEALCLLSLGLVKTGEVLQFEGLVPGQIGPPQGDQGFGWDAIFYPQGQNLSYAQLSSDQKNQISHRTLAVKALQAWLG</sequence>
<dbReference type="CDD" id="cd00515">
    <property type="entry name" value="HAM1"/>
    <property type="match status" value="1"/>
</dbReference>
<dbReference type="InterPro" id="IPR029001">
    <property type="entry name" value="ITPase-like_fam"/>
</dbReference>
<comment type="similarity">
    <text evidence="1">Belongs to the HAM1 NTPase family.</text>
</comment>
<dbReference type="Pfam" id="PF01725">
    <property type="entry name" value="Ham1p_like"/>
    <property type="match status" value="1"/>
</dbReference>
<keyword evidence="2" id="KW-0378">Hydrolase</keyword>
<dbReference type="InterPro" id="IPR002637">
    <property type="entry name" value="RdgB/HAM1"/>
</dbReference>
<dbReference type="PANTHER" id="PTHR11067:SF9">
    <property type="entry name" value="INOSINE TRIPHOSPHATE PYROPHOSPHATASE"/>
    <property type="match status" value="1"/>
</dbReference>
<dbReference type="GO" id="GO:0009117">
    <property type="term" value="P:nucleotide metabolic process"/>
    <property type="evidence" value="ECO:0007669"/>
    <property type="project" value="UniProtKB-KW"/>
</dbReference>
<evidence type="ECO:0000256" key="1">
    <source>
        <dbReference type="ARBA" id="ARBA00008023"/>
    </source>
</evidence>
<evidence type="ECO:0008006" key="6">
    <source>
        <dbReference type="Google" id="ProtNLM"/>
    </source>
</evidence>
<organism evidence="4 5">
    <name type="scientific">Candidatus Lambdaproteobacteria bacterium RIFOXYD2_FULL_50_16</name>
    <dbReference type="NCBI Taxonomy" id="1817772"/>
    <lineage>
        <taxon>Bacteria</taxon>
        <taxon>Pseudomonadati</taxon>
        <taxon>Pseudomonadota</taxon>
        <taxon>Candidatus Lambdaproteobacteria</taxon>
    </lineage>
</organism>
<dbReference type="AlphaFoldDB" id="A0A1F6G5Z8"/>
<evidence type="ECO:0000313" key="4">
    <source>
        <dbReference type="EMBL" id="OGG93538.1"/>
    </source>
</evidence>
<evidence type="ECO:0000313" key="5">
    <source>
        <dbReference type="Proteomes" id="UP000178449"/>
    </source>
</evidence>
<dbReference type="GO" id="GO:0047429">
    <property type="term" value="F:nucleoside triphosphate diphosphatase activity"/>
    <property type="evidence" value="ECO:0007669"/>
    <property type="project" value="InterPro"/>
</dbReference>
<dbReference type="EMBL" id="MFNE01000047">
    <property type="protein sequence ID" value="OGG93538.1"/>
    <property type="molecule type" value="Genomic_DNA"/>
</dbReference>
<keyword evidence="3" id="KW-0546">Nucleotide metabolism</keyword>
<dbReference type="GO" id="GO:0009143">
    <property type="term" value="P:nucleoside triphosphate catabolic process"/>
    <property type="evidence" value="ECO:0007669"/>
    <property type="project" value="InterPro"/>
</dbReference>
<proteinExistence type="inferred from homology"/>
<accession>A0A1F6G5Z8</accession>
<name>A0A1F6G5Z8_9PROT</name>
<dbReference type="PANTHER" id="PTHR11067">
    <property type="entry name" value="INOSINE TRIPHOSPHATE PYROPHOSPHATASE/HAM1 PROTEIN"/>
    <property type="match status" value="1"/>
</dbReference>
<reference evidence="4 5" key="1">
    <citation type="journal article" date="2016" name="Nat. Commun.">
        <title>Thousands of microbial genomes shed light on interconnected biogeochemical processes in an aquifer system.</title>
        <authorList>
            <person name="Anantharaman K."/>
            <person name="Brown C.T."/>
            <person name="Hug L.A."/>
            <person name="Sharon I."/>
            <person name="Castelle C.J."/>
            <person name="Probst A.J."/>
            <person name="Thomas B.C."/>
            <person name="Singh A."/>
            <person name="Wilkins M.J."/>
            <person name="Karaoz U."/>
            <person name="Brodie E.L."/>
            <person name="Williams K.H."/>
            <person name="Hubbard S.S."/>
            <person name="Banfield J.F."/>
        </authorList>
    </citation>
    <scope>NUCLEOTIDE SEQUENCE [LARGE SCALE GENOMIC DNA]</scope>
</reference>
<protein>
    <recommendedName>
        <fullName evidence="6">Non-canonical purine NTP pyrophosphatase, RdgB/HAM1 family</fullName>
    </recommendedName>
</protein>
<evidence type="ECO:0000256" key="2">
    <source>
        <dbReference type="ARBA" id="ARBA00022801"/>
    </source>
</evidence>
<comment type="caution">
    <text evidence="4">The sequence shown here is derived from an EMBL/GenBank/DDBJ whole genome shotgun (WGS) entry which is preliminary data.</text>
</comment>